<evidence type="ECO:0000256" key="2">
    <source>
        <dbReference type="ARBA" id="ARBA00022737"/>
    </source>
</evidence>
<sequence length="690" mass="75588">MRKFWLTAVALTLLVVGVAPLVFAKTIEVPKDYQTIQAAINAAQAGDVILIAPGTYKENLTIRKSIELRGADAGVIVDGSRSRSAPTILIQRTRDVVIQNLEITGGRRGIQIERSRDVIIKNNLIQKNRRQGILVTDNSQGTQIIENRILDTAPDEGNVLGNGIILNGDKNALVLKNFIVRSAWSGLRLLSAVARIEENTFEENQYYGIEIWPNWVDSPDVPSRATVLSNTLKNNVRAGIFITEESVAEIWSNTILDTQANSDKQHGHGIWVADGAQVSLAENTITNSQGHGLFFEAGRVSLGANTVMLSAGCGMQLEDGVWLTLIGSAQLDLSENAQGSACGTPRALQGGAPSSLTTATLEPGEPVSSFVIRAGERAVLPVRVAYPGRLKVQAISLTHDASLVLALFGPDHETPIAQARSPLPLSLTVEVPEETIALGTRWQVVIENRGESNALVNAQISVPVRQGSCKDITDEFGILLDNVDDAPPFSEAQCAILYSSLRAMPTEIRRTVTSITNNPPDERVAGTYVGNGQINLFGPMLRRTLSFVFIHEMGHAVQDLFMTSSQNARWRELFRRSGKDLDNFVSDYARTNDHEDFAETFATYVDDALGLFKIARERAARGKPILLEKVKFMAEVFKQLGPGDSISTLVYQVRLKTDDERTRLLIRRISVSFDSEGLPVLPTLIEWEEF</sequence>
<dbReference type="EMBL" id="AP011803">
    <property type="protein sequence ID" value="BAL59689.1"/>
    <property type="molecule type" value="Genomic_DNA"/>
</dbReference>
<dbReference type="Pfam" id="PF13229">
    <property type="entry name" value="Beta_helix"/>
    <property type="match status" value="1"/>
</dbReference>
<dbReference type="InterPro" id="IPR011050">
    <property type="entry name" value="Pectin_lyase_fold/virulence"/>
</dbReference>
<dbReference type="InterPro" id="IPR024079">
    <property type="entry name" value="MetalloPept_cat_dom_sf"/>
</dbReference>
<organism evidence="5">
    <name type="scientific">Acetithermum autotrophicum</name>
    <dbReference type="NCBI Taxonomy" id="1446466"/>
    <lineage>
        <taxon>Bacteria</taxon>
        <taxon>Candidatus Bipolaricaulota</taxon>
        <taxon>Candidatus Acetithermum</taxon>
    </lineage>
</organism>
<reference evidence="5" key="2">
    <citation type="journal article" date="2012" name="PLoS ONE">
        <title>A Deeply Branching Thermophilic Bacterium with an Ancient Acetyl-CoA Pathway Dominates a Subsurface Ecosystem.</title>
        <authorList>
            <person name="Takami H."/>
            <person name="Noguchi H."/>
            <person name="Takaki Y."/>
            <person name="Uchiyama I."/>
            <person name="Toyoda A."/>
            <person name="Nishi S."/>
            <person name="Chee G.-J."/>
            <person name="Arai W."/>
            <person name="Nunoura T."/>
            <person name="Itoh T."/>
            <person name="Hattori M."/>
            <person name="Takai K."/>
        </authorList>
    </citation>
    <scope>NUCLEOTIDE SEQUENCE</scope>
</reference>
<dbReference type="PANTHER" id="PTHR22990:SF15">
    <property type="entry name" value="F-BOX ONLY PROTEIN 10"/>
    <property type="match status" value="1"/>
</dbReference>
<reference evidence="5" key="1">
    <citation type="journal article" date="2005" name="Environ. Microbiol.">
        <title>Genetic and functional properties of uncultivated thermophilic crenarchaeotes from a subsurface gold mine as revealed by analysis of genome fragments.</title>
        <authorList>
            <person name="Nunoura T."/>
            <person name="Hirayama H."/>
            <person name="Takami H."/>
            <person name="Oida H."/>
            <person name="Nishi S."/>
            <person name="Shimamura S."/>
            <person name="Suzuki Y."/>
            <person name="Inagaki F."/>
            <person name="Takai K."/>
            <person name="Nealson K.H."/>
            <person name="Horikoshi K."/>
        </authorList>
    </citation>
    <scope>NUCLEOTIDE SEQUENCE</scope>
</reference>
<keyword evidence="2" id="KW-0677">Repeat</keyword>
<dbReference type="GO" id="GO:0006511">
    <property type="term" value="P:ubiquitin-dependent protein catabolic process"/>
    <property type="evidence" value="ECO:0007669"/>
    <property type="project" value="TreeGrafter"/>
</dbReference>
<dbReference type="AlphaFoldDB" id="H5SVR0"/>
<evidence type="ECO:0000259" key="4">
    <source>
        <dbReference type="SMART" id="SM00722"/>
    </source>
</evidence>
<accession>H5SVR0</accession>
<comment type="pathway">
    <text evidence="1">Protein modification; protein ubiquitination.</text>
</comment>
<dbReference type="SUPFAM" id="SSF55486">
    <property type="entry name" value="Metalloproteases ('zincins'), catalytic domain"/>
    <property type="match status" value="1"/>
</dbReference>
<dbReference type="InterPro" id="IPR022441">
    <property type="entry name" value="Para_beta_helix_rpt-2"/>
</dbReference>
<name>H5SVR0_ACEAU</name>
<dbReference type="SMART" id="SM00722">
    <property type="entry name" value="CASH"/>
    <property type="match status" value="1"/>
</dbReference>
<dbReference type="SUPFAM" id="SSF51126">
    <property type="entry name" value="Pectin lyase-like"/>
    <property type="match status" value="1"/>
</dbReference>
<dbReference type="InterPro" id="IPR012334">
    <property type="entry name" value="Pectin_lyas_fold"/>
</dbReference>
<proteinExistence type="predicted"/>
<dbReference type="PANTHER" id="PTHR22990">
    <property type="entry name" value="F-BOX ONLY PROTEIN"/>
    <property type="match status" value="1"/>
</dbReference>
<dbReference type="InterPro" id="IPR039448">
    <property type="entry name" value="Beta_helix"/>
</dbReference>
<evidence type="ECO:0000256" key="3">
    <source>
        <dbReference type="ARBA" id="ARBA00022786"/>
    </source>
</evidence>
<evidence type="ECO:0000256" key="1">
    <source>
        <dbReference type="ARBA" id="ARBA00004906"/>
    </source>
</evidence>
<dbReference type="InterPro" id="IPR006633">
    <property type="entry name" value="Carb-bd_sugar_hydrolysis-dom"/>
</dbReference>
<dbReference type="InterPro" id="IPR006626">
    <property type="entry name" value="PbH1"/>
</dbReference>
<gene>
    <name evidence="5" type="ORF">HGMM_OP4C325</name>
</gene>
<keyword evidence="3" id="KW-0833">Ubl conjugation pathway</keyword>
<dbReference type="SMART" id="SM00710">
    <property type="entry name" value="PbH1"/>
    <property type="match status" value="7"/>
</dbReference>
<dbReference type="InterPro" id="IPR051550">
    <property type="entry name" value="SCF-Subunits/Alg-Epimerases"/>
</dbReference>
<protein>
    <recommendedName>
        <fullName evidence="4">Carbohydrate-binding/sugar hydrolysis domain-containing protein</fullName>
    </recommendedName>
</protein>
<dbReference type="GO" id="GO:0008237">
    <property type="term" value="F:metallopeptidase activity"/>
    <property type="evidence" value="ECO:0007669"/>
    <property type="project" value="InterPro"/>
</dbReference>
<dbReference type="Gene3D" id="2.160.20.10">
    <property type="entry name" value="Single-stranded right-handed beta-helix, Pectin lyase-like"/>
    <property type="match status" value="1"/>
</dbReference>
<evidence type="ECO:0000313" key="5">
    <source>
        <dbReference type="EMBL" id="BAL59689.1"/>
    </source>
</evidence>
<dbReference type="NCBIfam" id="TIGR03804">
    <property type="entry name" value="para_beta_helix"/>
    <property type="match status" value="1"/>
</dbReference>
<feature type="domain" description="Carbohydrate-binding/sugar hydrolysis" evidence="4">
    <location>
        <begin position="138"/>
        <end position="296"/>
    </location>
</feature>
<dbReference type="Gene3D" id="3.40.390.10">
    <property type="entry name" value="Collagenase (Catalytic Domain)"/>
    <property type="match status" value="1"/>
</dbReference>